<comment type="similarity">
    <text evidence="1 5 6 11">Belongs to the histidinol dehydrogenase family.</text>
</comment>
<keyword evidence="5" id="KW-0028">Amino-acid biosynthesis</keyword>
<evidence type="ECO:0000256" key="5">
    <source>
        <dbReference type="HAMAP-Rule" id="MF_01024"/>
    </source>
</evidence>
<dbReference type="InterPro" id="IPR012131">
    <property type="entry name" value="Hstdl_DH"/>
</dbReference>
<dbReference type="PATRIC" id="fig|688269.3.peg.1052"/>
<feature type="binding site" evidence="5 9">
    <location>
        <position position="418"/>
    </location>
    <ligand>
        <name>substrate</name>
    </ligand>
</feature>
<dbReference type="Gene3D" id="1.20.5.1300">
    <property type="match status" value="1"/>
</dbReference>
<evidence type="ECO:0000256" key="9">
    <source>
        <dbReference type="PIRSR" id="PIRSR000099-3"/>
    </source>
</evidence>
<dbReference type="Pfam" id="PF00815">
    <property type="entry name" value="Histidinol_dh"/>
    <property type="match status" value="1"/>
</dbReference>
<dbReference type="PIRSF" id="PIRSF000099">
    <property type="entry name" value="Histidinol_dh"/>
    <property type="match status" value="1"/>
</dbReference>
<feature type="binding site" evidence="5 9">
    <location>
        <position position="258"/>
    </location>
    <ligand>
        <name>substrate</name>
    </ligand>
</feature>
<proteinExistence type="inferred from homology"/>
<dbReference type="Gene3D" id="3.40.50.1980">
    <property type="entry name" value="Nitrogenase molybdenum iron protein domain"/>
    <property type="match status" value="2"/>
</dbReference>
<evidence type="ECO:0000256" key="4">
    <source>
        <dbReference type="ARBA" id="ARBA00023002"/>
    </source>
</evidence>
<dbReference type="NCBIfam" id="TIGR00069">
    <property type="entry name" value="hisD"/>
    <property type="match status" value="1"/>
</dbReference>
<dbReference type="AlphaFoldDB" id="F7YYR6"/>
<dbReference type="EC" id="1.1.1.23" evidence="5"/>
<dbReference type="KEGG" id="tta:Theth_1024"/>
<dbReference type="Proteomes" id="UP000006804">
    <property type="component" value="Chromosome"/>
</dbReference>
<dbReference type="SUPFAM" id="SSF53720">
    <property type="entry name" value="ALDH-like"/>
    <property type="match status" value="1"/>
</dbReference>
<keyword evidence="13" id="KW-1185">Reference proteome</keyword>
<dbReference type="UniPathway" id="UPA00031">
    <property type="reaction ID" value="UER00014"/>
</dbReference>
<dbReference type="PANTHER" id="PTHR21256:SF2">
    <property type="entry name" value="HISTIDINE BIOSYNTHESIS TRIFUNCTIONAL PROTEIN"/>
    <property type="match status" value="1"/>
</dbReference>
<evidence type="ECO:0000313" key="13">
    <source>
        <dbReference type="Proteomes" id="UP000006804"/>
    </source>
</evidence>
<dbReference type="RefSeq" id="WP_013932324.1">
    <property type="nucleotide sequence ID" value="NC_015707.1"/>
</dbReference>
<sequence>MKITTAHDFFHFKTQSLTLNLFLEQEKIVRKIVEDVYINKDEALLRYTRHFDCPDFQYEDFVVKNEEIELAYEWCEKNDPEFLLAVKKAYENIECYHKNQLEKSWFYTTQNGSVLGQLIFPLKRVGIYVPGGKASYPSTVLMCSIPAKVANVEEIVLVSPPNKQKKLNTYVLATAKICGIDKIFKIGGAQAIAALAFGTDILPKVDKIVGPGNLYVALAKKIVFGIVDIDSIAGPSEVAIVADESANPTFIAYDLLAQAEHDPLARTFLITTSKDLATEVSRQVEDILMAEPNEIARESIENQGLIILVEKLEQVVDVVEKIAPEHLELLCKGWEDLLVKIKSAGAIFVGEFSPEAIGDYLAGPNHVLPTQGTARFFSPLGVYDFVKRTSLIKYSKSDFLKNHRHAVKIAYIEGLKFHARSLEVREKDVQEGA</sequence>
<dbReference type="STRING" id="688269.Theth_1024"/>
<feature type="binding site" evidence="5 8">
    <location>
        <position position="213"/>
    </location>
    <ligand>
        <name>NAD(+)</name>
        <dbReference type="ChEBI" id="CHEBI:57540"/>
    </ligand>
</feature>
<dbReference type="CDD" id="cd06572">
    <property type="entry name" value="Histidinol_dh"/>
    <property type="match status" value="1"/>
</dbReference>
<reference evidence="12 13" key="1">
    <citation type="submission" date="2010-11" db="EMBL/GenBank/DDBJ databases">
        <title>The complete genome of Thermotoga thermarum DSM 5069.</title>
        <authorList>
            <consortium name="US DOE Joint Genome Institute (JGI-PGF)"/>
            <person name="Lucas S."/>
            <person name="Copeland A."/>
            <person name="Lapidus A."/>
            <person name="Bruce D."/>
            <person name="Goodwin L."/>
            <person name="Pitluck S."/>
            <person name="Kyrpides N."/>
            <person name="Mavromatis K."/>
            <person name="Ivanova N."/>
            <person name="Zeytun A."/>
            <person name="Brettin T."/>
            <person name="Detter J.C."/>
            <person name="Tapia R."/>
            <person name="Han C."/>
            <person name="Land M."/>
            <person name="Hauser L."/>
            <person name="Markowitz V."/>
            <person name="Cheng J.-F."/>
            <person name="Hugenholtz P."/>
            <person name="Woyke T."/>
            <person name="Wu D."/>
            <person name="Spring S."/>
            <person name="Schroeder M."/>
            <person name="Brambilla E."/>
            <person name="Klenk H.-P."/>
            <person name="Eisen J.A."/>
        </authorList>
    </citation>
    <scope>NUCLEOTIDE SEQUENCE [LARGE SCALE GENOMIC DNA]</scope>
    <source>
        <strain evidence="12 13">DSM 5069</strain>
    </source>
</reference>
<protein>
    <recommendedName>
        <fullName evidence="5">Histidinol dehydrogenase</fullName>
        <shortName evidence="5">HDH</shortName>
        <ecNumber evidence="5">1.1.1.23</ecNumber>
    </recommendedName>
</protein>
<keyword evidence="2 5" id="KW-0479">Metal-binding</keyword>
<dbReference type="GO" id="GO:0000105">
    <property type="term" value="P:L-histidine biosynthetic process"/>
    <property type="evidence" value="ECO:0007669"/>
    <property type="project" value="UniProtKB-UniRule"/>
</dbReference>
<feature type="binding site" evidence="5 10">
    <location>
        <position position="261"/>
    </location>
    <ligand>
        <name>Zn(2+)</name>
        <dbReference type="ChEBI" id="CHEBI:29105"/>
    </ligand>
</feature>
<comment type="cofactor">
    <cofactor evidence="5 10">
        <name>Zn(2+)</name>
        <dbReference type="ChEBI" id="CHEBI:29105"/>
    </cofactor>
    <text evidence="5 10">Binds 1 zinc ion per subunit.</text>
</comment>
<comment type="function">
    <text evidence="5">Catalyzes the sequential NAD-dependent oxidations of L-histidinol to L-histidinaldehyde and then to L-histidine.</text>
</comment>
<dbReference type="GO" id="GO:0005829">
    <property type="term" value="C:cytosol"/>
    <property type="evidence" value="ECO:0007669"/>
    <property type="project" value="TreeGrafter"/>
</dbReference>
<organism evidence="12 13">
    <name type="scientific">Pseudothermotoga thermarum DSM 5069</name>
    <dbReference type="NCBI Taxonomy" id="688269"/>
    <lineage>
        <taxon>Bacteria</taxon>
        <taxon>Thermotogati</taxon>
        <taxon>Thermotogota</taxon>
        <taxon>Thermotogae</taxon>
        <taxon>Thermotogales</taxon>
        <taxon>Thermotogaceae</taxon>
        <taxon>Pseudothermotoga</taxon>
    </lineage>
</organism>
<feature type="binding site" evidence="5 8">
    <location>
        <position position="190"/>
    </location>
    <ligand>
        <name>NAD(+)</name>
        <dbReference type="ChEBI" id="CHEBI:57540"/>
    </ligand>
</feature>
<keyword evidence="5" id="KW-0368">Histidine biosynthesis</keyword>
<dbReference type="FunFam" id="3.40.50.1980:FF:000026">
    <property type="entry name" value="Histidinol dehydrogenase"/>
    <property type="match status" value="1"/>
</dbReference>
<dbReference type="PROSITE" id="PS00611">
    <property type="entry name" value="HISOL_DEHYDROGENASE"/>
    <property type="match status" value="1"/>
</dbReference>
<keyword evidence="4 5" id="KW-0560">Oxidoreductase</keyword>
<dbReference type="PRINTS" id="PR00083">
    <property type="entry name" value="HOLDHDRGNASE"/>
</dbReference>
<feature type="binding site" evidence="5 10">
    <location>
        <position position="418"/>
    </location>
    <ligand>
        <name>Zn(2+)</name>
        <dbReference type="ChEBI" id="CHEBI:29105"/>
    </ligand>
</feature>
<feature type="binding site" evidence="5 9">
    <location>
        <position position="359"/>
    </location>
    <ligand>
        <name>substrate</name>
    </ligand>
</feature>
<evidence type="ECO:0000256" key="6">
    <source>
        <dbReference type="PIRNR" id="PIRNR000099"/>
    </source>
</evidence>
<dbReference type="GO" id="GO:0004399">
    <property type="term" value="F:histidinol dehydrogenase activity"/>
    <property type="evidence" value="ECO:0007669"/>
    <property type="project" value="UniProtKB-UniRule"/>
</dbReference>
<dbReference type="PANTHER" id="PTHR21256">
    <property type="entry name" value="HISTIDINOL DEHYDROGENASE HDH"/>
    <property type="match status" value="1"/>
</dbReference>
<feature type="binding site" evidence="5 9">
    <location>
        <position position="261"/>
    </location>
    <ligand>
        <name>substrate</name>
    </ligand>
</feature>
<feature type="binding site" evidence="5 10">
    <location>
        <position position="359"/>
    </location>
    <ligand>
        <name>Zn(2+)</name>
        <dbReference type="ChEBI" id="CHEBI:29105"/>
    </ligand>
</feature>
<feature type="binding site" evidence="5 9">
    <location>
        <position position="413"/>
    </location>
    <ligand>
        <name>substrate</name>
    </ligand>
</feature>
<feature type="binding site" evidence="5 10">
    <location>
        <position position="258"/>
    </location>
    <ligand>
        <name>Zn(2+)</name>
        <dbReference type="ChEBI" id="CHEBI:29105"/>
    </ligand>
</feature>
<feature type="binding site" evidence="5 9">
    <location>
        <position position="236"/>
    </location>
    <ligand>
        <name>substrate</name>
    </ligand>
</feature>
<accession>F7YYR6</accession>
<evidence type="ECO:0000256" key="3">
    <source>
        <dbReference type="ARBA" id="ARBA00022833"/>
    </source>
</evidence>
<keyword evidence="3 5" id="KW-0862">Zinc</keyword>
<comment type="pathway">
    <text evidence="5">Amino-acid biosynthesis; L-histidine biosynthesis; L-histidine from 5-phospho-alpha-D-ribose 1-diphosphate: step 9/9.</text>
</comment>
<dbReference type="eggNOG" id="COG0141">
    <property type="taxonomic scope" value="Bacteria"/>
</dbReference>
<dbReference type="OrthoDB" id="9805269at2"/>
<evidence type="ECO:0000256" key="7">
    <source>
        <dbReference type="PIRSR" id="PIRSR000099-1"/>
    </source>
</evidence>
<feature type="active site" description="Proton acceptor" evidence="5 7">
    <location>
        <position position="325"/>
    </location>
</feature>
<feature type="active site" description="Proton acceptor" evidence="5 7">
    <location>
        <position position="326"/>
    </location>
</feature>
<evidence type="ECO:0000256" key="11">
    <source>
        <dbReference type="RuleBase" id="RU004175"/>
    </source>
</evidence>
<evidence type="ECO:0000256" key="10">
    <source>
        <dbReference type="PIRSR" id="PIRSR000099-4"/>
    </source>
</evidence>
<name>F7YYR6_9THEM</name>
<gene>
    <name evidence="5" type="primary">hisD</name>
    <name evidence="12" type="ORF">Theth_1024</name>
</gene>
<dbReference type="HAMAP" id="MF_01024">
    <property type="entry name" value="HisD"/>
    <property type="match status" value="1"/>
</dbReference>
<evidence type="ECO:0000313" key="12">
    <source>
        <dbReference type="EMBL" id="AEH51104.1"/>
    </source>
</evidence>
<dbReference type="GO" id="GO:0051287">
    <property type="term" value="F:NAD binding"/>
    <property type="evidence" value="ECO:0007669"/>
    <property type="project" value="InterPro"/>
</dbReference>
<comment type="catalytic activity">
    <reaction evidence="5">
        <text>L-histidinol + 2 NAD(+) + H2O = L-histidine + 2 NADH + 3 H(+)</text>
        <dbReference type="Rhea" id="RHEA:20641"/>
        <dbReference type="ChEBI" id="CHEBI:15377"/>
        <dbReference type="ChEBI" id="CHEBI:15378"/>
        <dbReference type="ChEBI" id="CHEBI:57540"/>
        <dbReference type="ChEBI" id="CHEBI:57595"/>
        <dbReference type="ChEBI" id="CHEBI:57699"/>
        <dbReference type="ChEBI" id="CHEBI:57945"/>
        <dbReference type="EC" id="1.1.1.23"/>
    </reaction>
</comment>
<dbReference type="InterPro" id="IPR016161">
    <property type="entry name" value="Ald_DH/histidinol_DH"/>
</dbReference>
<keyword evidence="5 8" id="KW-0520">NAD</keyword>
<dbReference type="FunFam" id="3.40.50.1980:FF:000001">
    <property type="entry name" value="Histidinol dehydrogenase"/>
    <property type="match status" value="1"/>
</dbReference>
<evidence type="ECO:0000256" key="8">
    <source>
        <dbReference type="PIRSR" id="PIRSR000099-2"/>
    </source>
</evidence>
<feature type="binding site" evidence="5 8">
    <location>
        <position position="128"/>
    </location>
    <ligand>
        <name>NAD(+)</name>
        <dbReference type="ChEBI" id="CHEBI:57540"/>
    </ligand>
</feature>
<dbReference type="GO" id="GO:0008270">
    <property type="term" value="F:zinc ion binding"/>
    <property type="evidence" value="ECO:0007669"/>
    <property type="project" value="UniProtKB-UniRule"/>
</dbReference>
<feature type="binding site" evidence="5 9">
    <location>
        <position position="326"/>
    </location>
    <ligand>
        <name>substrate</name>
    </ligand>
</feature>
<dbReference type="InterPro" id="IPR001692">
    <property type="entry name" value="Histidinol_DH_CS"/>
</dbReference>
<dbReference type="InterPro" id="IPR022695">
    <property type="entry name" value="Histidinol_DH_monofunct"/>
</dbReference>
<evidence type="ECO:0000256" key="1">
    <source>
        <dbReference type="ARBA" id="ARBA00010178"/>
    </source>
</evidence>
<dbReference type="HOGENOM" id="CLU_006732_3_3_0"/>
<evidence type="ECO:0000256" key="2">
    <source>
        <dbReference type="ARBA" id="ARBA00022723"/>
    </source>
</evidence>
<dbReference type="EMBL" id="CP002351">
    <property type="protein sequence ID" value="AEH51104.1"/>
    <property type="molecule type" value="Genomic_DNA"/>
</dbReference>